<dbReference type="GO" id="GO:0009252">
    <property type="term" value="P:peptidoglycan biosynthetic process"/>
    <property type="evidence" value="ECO:0007669"/>
    <property type="project" value="UniProtKB-UniPathway"/>
</dbReference>
<gene>
    <name evidence="22" type="ORF">CAY53_07095</name>
</gene>
<dbReference type="AlphaFoldDB" id="A0A2L1GNR6"/>
<comment type="catalytic activity">
    <reaction evidence="18">
        <text>[GlcNAc-(1-&gt;4)-Mur2Ac(oyl-L-Ala-gamma-D-Glu-L-Lys-D-Ala-D-Ala)](n)-di-trans,octa-cis-undecaprenyl diphosphate + beta-D-GlcNAc-(1-&gt;4)-Mur2Ac(oyl-L-Ala-gamma-D-Glu-L-Lys-D-Ala-D-Ala)-di-trans,octa-cis-undecaprenyl diphosphate = [GlcNAc-(1-&gt;4)-Mur2Ac(oyl-L-Ala-gamma-D-Glu-L-Lys-D-Ala-D-Ala)](n+1)-di-trans,octa-cis-undecaprenyl diphosphate + di-trans,octa-cis-undecaprenyl diphosphate + H(+)</text>
        <dbReference type="Rhea" id="RHEA:23708"/>
        <dbReference type="Rhea" id="RHEA-COMP:9602"/>
        <dbReference type="Rhea" id="RHEA-COMP:9603"/>
        <dbReference type="ChEBI" id="CHEBI:15378"/>
        <dbReference type="ChEBI" id="CHEBI:58405"/>
        <dbReference type="ChEBI" id="CHEBI:60033"/>
        <dbReference type="ChEBI" id="CHEBI:78435"/>
        <dbReference type="EC" id="2.4.99.28"/>
    </reaction>
</comment>
<evidence type="ECO:0000256" key="9">
    <source>
        <dbReference type="ARBA" id="ARBA00022692"/>
    </source>
</evidence>
<dbReference type="GO" id="GO:0071555">
    <property type="term" value="P:cell wall organization"/>
    <property type="evidence" value="ECO:0007669"/>
    <property type="project" value="UniProtKB-KW"/>
</dbReference>
<comment type="subcellular location">
    <subcellularLocation>
        <location evidence="1">Membrane</location>
    </subcellularLocation>
</comment>
<evidence type="ECO:0000256" key="4">
    <source>
        <dbReference type="ARBA" id="ARBA00007739"/>
    </source>
</evidence>
<dbReference type="InterPro" id="IPR036950">
    <property type="entry name" value="PBP_transglycosylase"/>
</dbReference>
<dbReference type="PANTHER" id="PTHR32282">
    <property type="entry name" value="BINDING PROTEIN TRANSPEPTIDASE, PUTATIVE-RELATED"/>
    <property type="match status" value="1"/>
</dbReference>
<evidence type="ECO:0000256" key="18">
    <source>
        <dbReference type="ARBA" id="ARBA00049902"/>
    </source>
</evidence>
<dbReference type="FunFam" id="1.10.3810.10:FF:000003">
    <property type="entry name" value="Penicillin-binding protein 1a"/>
    <property type="match status" value="1"/>
</dbReference>
<dbReference type="GO" id="GO:0016020">
    <property type="term" value="C:membrane"/>
    <property type="evidence" value="ECO:0007669"/>
    <property type="project" value="UniProtKB-SubCell"/>
</dbReference>
<comment type="similarity">
    <text evidence="3">In the C-terminal section; belongs to the transpeptidase family.</text>
</comment>
<proteinExistence type="inferred from homology"/>
<dbReference type="GO" id="GO:0006508">
    <property type="term" value="P:proteolysis"/>
    <property type="evidence" value="ECO:0007669"/>
    <property type="project" value="UniProtKB-KW"/>
</dbReference>
<evidence type="ECO:0000259" key="20">
    <source>
        <dbReference type="Pfam" id="PF00905"/>
    </source>
</evidence>
<reference evidence="22 23" key="1">
    <citation type="journal article" date="2018" name="MBio">
        <title>Insights into the evolution of host association through the isolation and characterization of a novel human periodontal pathobiont, Desulfobulbus oralis.</title>
        <authorList>
            <person name="Cross K.L."/>
            <person name="Chirania P."/>
            <person name="Xiong W."/>
            <person name="Beall C.J."/>
            <person name="Elkins J.G."/>
            <person name="Giannone R.J."/>
            <person name="Griffen A.L."/>
            <person name="Guss A.M."/>
            <person name="Hettich R.L."/>
            <person name="Joshi S.S."/>
            <person name="Mokrzan E.M."/>
            <person name="Martin R.K."/>
            <person name="Zhulin I.B."/>
            <person name="Leys E.J."/>
            <person name="Podar M."/>
        </authorList>
    </citation>
    <scope>NUCLEOTIDE SEQUENCE [LARGE SCALE GENOMIC DNA]</scope>
    <source>
        <strain evidence="22 23">ORNL</strain>
    </source>
</reference>
<dbReference type="Proteomes" id="UP000239867">
    <property type="component" value="Chromosome"/>
</dbReference>
<keyword evidence="16" id="KW-0961">Cell wall biogenesis/degradation</keyword>
<evidence type="ECO:0000256" key="6">
    <source>
        <dbReference type="ARBA" id="ARBA00022670"/>
    </source>
</evidence>
<dbReference type="EC" id="2.4.99.28" evidence="17"/>
<dbReference type="GO" id="GO:0030288">
    <property type="term" value="C:outer membrane-bounded periplasmic space"/>
    <property type="evidence" value="ECO:0007669"/>
    <property type="project" value="TreeGrafter"/>
</dbReference>
<keyword evidence="8" id="KW-0808">Transferase</keyword>
<evidence type="ECO:0000256" key="12">
    <source>
        <dbReference type="ARBA" id="ARBA00022984"/>
    </source>
</evidence>
<keyword evidence="9" id="KW-0812">Transmembrane</keyword>
<keyword evidence="10" id="KW-0378">Hydrolase</keyword>
<dbReference type="GO" id="GO:0008955">
    <property type="term" value="F:peptidoglycan glycosyltransferase activity"/>
    <property type="evidence" value="ECO:0007669"/>
    <property type="project" value="UniProtKB-EC"/>
</dbReference>
<feature type="domain" description="Penicillin-binding protein transpeptidase" evidence="20">
    <location>
        <begin position="304"/>
        <end position="573"/>
    </location>
</feature>
<dbReference type="KEGG" id="deo:CAY53_07095"/>
<dbReference type="InterPro" id="IPR012338">
    <property type="entry name" value="Beta-lactam/transpept-like"/>
</dbReference>
<dbReference type="InterPro" id="IPR050396">
    <property type="entry name" value="Glycosyltr_51/Transpeptidase"/>
</dbReference>
<evidence type="ECO:0000256" key="1">
    <source>
        <dbReference type="ARBA" id="ARBA00004370"/>
    </source>
</evidence>
<dbReference type="GO" id="GO:0008360">
    <property type="term" value="P:regulation of cell shape"/>
    <property type="evidence" value="ECO:0007669"/>
    <property type="project" value="UniProtKB-KW"/>
</dbReference>
<evidence type="ECO:0000256" key="2">
    <source>
        <dbReference type="ARBA" id="ARBA00004752"/>
    </source>
</evidence>
<evidence type="ECO:0000256" key="5">
    <source>
        <dbReference type="ARBA" id="ARBA00022645"/>
    </source>
</evidence>
<keyword evidence="14" id="KW-0472">Membrane</keyword>
<dbReference type="SUPFAM" id="SSF53955">
    <property type="entry name" value="Lysozyme-like"/>
    <property type="match status" value="1"/>
</dbReference>
<evidence type="ECO:0000256" key="3">
    <source>
        <dbReference type="ARBA" id="ARBA00007090"/>
    </source>
</evidence>
<keyword evidence="6" id="KW-0645">Protease</keyword>
<dbReference type="GO" id="GO:0008658">
    <property type="term" value="F:penicillin binding"/>
    <property type="evidence" value="ECO:0007669"/>
    <property type="project" value="InterPro"/>
</dbReference>
<accession>A0A2L1GNR6</accession>
<evidence type="ECO:0000256" key="15">
    <source>
        <dbReference type="ARBA" id="ARBA00023268"/>
    </source>
</evidence>
<organism evidence="22 23">
    <name type="scientific">Desulfobulbus oralis</name>
    <dbReference type="NCBI Taxonomy" id="1986146"/>
    <lineage>
        <taxon>Bacteria</taxon>
        <taxon>Pseudomonadati</taxon>
        <taxon>Thermodesulfobacteriota</taxon>
        <taxon>Desulfobulbia</taxon>
        <taxon>Desulfobulbales</taxon>
        <taxon>Desulfobulbaceae</taxon>
        <taxon>Desulfobulbus</taxon>
    </lineage>
</organism>
<keyword evidence="13" id="KW-1133">Transmembrane helix</keyword>
<dbReference type="InterPro" id="IPR001460">
    <property type="entry name" value="PCN-bd_Tpept"/>
</dbReference>
<evidence type="ECO:0000256" key="13">
    <source>
        <dbReference type="ARBA" id="ARBA00022989"/>
    </source>
</evidence>
<evidence type="ECO:0000256" key="8">
    <source>
        <dbReference type="ARBA" id="ARBA00022679"/>
    </source>
</evidence>
<keyword evidence="7" id="KW-0328">Glycosyltransferase</keyword>
<evidence type="ECO:0000256" key="10">
    <source>
        <dbReference type="ARBA" id="ARBA00022801"/>
    </source>
</evidence>
<dbReference type="Pfam" id="PF00912">
    <property type="entry name" value="Transgly"/>
    <property type="match status" value="1"/>
</dbReference>
<dbReference type="SUPFAM" id="SSF56601">
    <property type="entry name" value="beta-lactamase/transpeptidase-like"/>
    <property type="match status" value="1"/>
</dbReference>
<evidence type="ECO:0000256" key="11">
    <source>
        <dbReference type="ARBA" id="ARBA00022960"/>
    </source>
</evidence>
<evidence type="ECO:0000256" key="19">
    <source>
        <dbReference type="ARBA" id="ARBA00060592"/>
    </source>
</evidence>
<dbReference type="Pfam" id="PF00905">
    <property type="entry name" value="Transpeptidase"/>
    <property type="match status" value="1"/>
</dbReference>
<keyword evidence="15" id="KW-0511">Multifunctional enzyme</keyword>
<dbReference type="GO" id="GO:0004180">
    <property type="term" value="F:carboxypeptidase activity"/>
    <property type="evidence" value="ECO:0007669"/>
    <property type="project" value="UniProtKB-KW"/>
</dbReference>
<dbReference type="NCBIfam" id="TIGR02074">
    <property type="entry name" value="PBP_1a_fam"/>
    <property type="match status" value="1"/>
</dbReference>
<evidence type="ECO:0000313" key="22">
    <source>
        <dbReference type="EMBL" id="AVD71264.1"/>
    </source>
</evidence>
<comment type="similarity">
    <text evidence="4">In the N-terminal section; belongs to the glycosyltransferase 51 family.</text>
</comment>
<dbReference type="Gene3D" id="3.40.710.10">
    <property type="entry name" value="DD-peptidase/beta-lactamase superfamily"/>
    <property type="match status" value="1"/>
</dbReference>
<evidence type="ECO:0000256" key="16">
    <source>
        <dbReference type="ARBA" id="ARBA00023316"/>
    </source>
</evidence>
<name>A0A2L1GNR6_9BACT</name>
<feature type="domain" description="Glycosyl transferase family 51" evidence="21">
    <location>
        <begin position="38"/>
        <end position="211"/>
    </location>
</feature>
<keyword evidence="23" id="KW-1185">Reference proteome</keyword>
<keyword evidence="11" id="KW-0133">Cell shape</keyword>
<keyword evidence="5" id="KW-0121">Carboxypeptidase</keyword>
<evidence type="ECO:0000313" key="23">
    <source>
        <dbReference type="Proteomes" id="UP000239867"/>
    </source>
</evidence>
<dbReference type="InterPro" id="IPR023346">
    <property type="entry name" value="Lysozyme-like_dom_sf"/>
</dbReference>
<dbReference type="EMBL" id="CP021255">
    <property type="protein sequence ID" value="AVD71264.1"/>
    <property type="molecule type" value="Genomic_DNA"/>
</dbReference>
<dbReference type="PANTHER" id="PTHR32282:SF27">
    <property type="entry name" value="PENICILLIN-BINDING PROTEIN 1A"/>
    <property type="match status" value="1"/>
</dbReference>
<dbReference type="InterPro" id="IPR001264">
    <property type="entry name" value="Glyco_trans_51"/>
</dbReference>
<comment type="pathway">
    <text evidence="2">Cell wall biogenesis; peptidoglycan biosynthesis.</text>
</comment>
<protein>
    <recommendedName>
        <fullName evidence="17">peptidoglycan glycosyltransferase</fullName>
        <ecNumber evidence="17">2.4.99.28</ecNumber>
    </recommendedName>
</protein>
<evidence type="ECO:0000256" key="17">
    <source>
        <dbReference type="ARBA" id="ARBA00044770"/>
    </source>
</evidence>
<dbReference type="UniPathway" id="UPA00219"/>
<evidence type="ECO:0000256" key="14">
    <source>
        <dbReference type="ARBA" id="ARBA00023136"/>
    </source>
</evidence>
<comment type="pathway">
    <text evidence="19">Glycan biosynthesis.</text>
</comment>
<evidence type="ECO:0000256" key="7">
    <source>
        <dbReference type="ARBA" id="ARBA00022676"/>
    </source>
</evidence>
<evidence type="ECO:0000259" key="21">
    <source>
        <dbReference type="Pfam" id="PF00912"/>
    </source>
</evidence>
<sequence length="581" mass="63234">MLIGSLLAWLVPLNLPVITSVADYQPPQATLILDRNGEALDAIAREFRLLVPYEQLPELLPKAFVAAEDGHFWKHSGVDGWSILRAAFNNLLSRSRKQGGSTITQQVTRALMLGREKTFSRKMSEALLAYRLERALSKKDILTIYLNEIYLGEGAYGVEAAALTYFGKRAADLNLAEMALLAGLTQSPGNYSPLRNFEAAKSRQRYVLNRMAEDGIITAEMAHQAFSQELKLRNRWKRALNGYFAQYVQKELERAYSPDELLTGGFKVSTSVDSRLQEAAMRALLRGVDQVARRQPSRKTPQAALVAMDTASGRIVAMIGGTDFNRNQFNRAVHAVRQPGSSFKPILYAAALEGGLSGAGRISDQPLALTVKNGRTWRPKNFGDRYRGEISLQDALVFSSNVAAVRLLQQTGFPALIAMARRLGIRARLEEDYSLALGSSPMSLLEMTSAYTAFANDGFLHAPVAITSVREPNGRIRPWPQAELKQAMSPGVAQWLKAALVQAVQRGTGRQAAGPKGAGGKTGTTDNNADAWFVGFMPGCTAGVWVGHDHSVDLGPGEGGGATAAPIWRAFMEEAAALSAR</sequence>
<dbReference type="Gene3D" id="1.10.3810.10">
    <property type="entry name" value="Biosynthetic peptidoglycan transglycosylase-like"/>
    <property type="match status" value="1"/>
</dbReference>
<keyword evidence="12" id="KW-0573">Peptidoglycan synthesis</keyword>